<feature type="region of interest" description="Disordered" evidence="12">
    <location>
        <begin position="385"/>
        <end position="421"/>
    </location>
</feature>
<feature type="transmembrane region" description="Helical" evidence="13">
    <location>
        <begin position="18"/>
        <end position="37"/>
    </location>
</feature>
<evidence type="ECO:0000256" key="7">
    <source>
        <dbReference type="ARBA" id="ARBA00022989"/>
    </source>
</evidence>
<evidence type="ECO:0000256" key="8">
    <source>
        <dbReference type="ARBA" id="ARBA00023002"/>
    </source>
</evidence>
<keyword evidence="6" id="KW-0479">Metal-binding</keyword>
<dbReference type="PANTHER" id="PTHR38674:SF1">
    <property type="entry name" value="ALKANE 1-MONOOXYGENASE 1"/>
    <property type="match status" value="1"/>
</dbReference>
<comment type="similarity">
    <text evidence="2">Belongs to the fatty acid desaturase type 1 family. AlkB subfamily.</text>
</comment>
<organism evidence="15 16">
    <name type="scientific">Tomitella cavernea</name>
    <dbReference type="NCBI Taxonomy" id="1387982"/>
    <lineage>
        <taxon>Bacteria</taxon>
        <taxon>Bacillati</taxon>
        <taxon>Actinomycetota</taxon>
        <taxon>Actinomycetes</taxon>
        <taxon>Mycobacteriales</taxon>
        <taxon>Tomitella</taxon>
    </lineage>
</organism>
<reference evidence="16" key="1">
    <citation type="journal article" date="2019" name="Int. J. Syst. Evol. Microbiol.">
        <title>The Global Catalogue of Microorganisms (GCM) 10K type strain sequencing project: providing services to taxonomists for standard genome sequencing and annotation.</title>
        <authorList>
            <consortium name="The Broad Institute Genomics Platform"/>
            <consortium name="The Broad Institute Genome Sequencing Center for Infectious Disease"/>
            <person name="Wu L."/>
            <person name="Ma J."/>
        </authorList>
    </citation>
    <scope>NUCLEOTIDE SEQUENCE [LARGE SCALE GENOMIC DNA]</scope>
    <source>
        <strain evidence="16">JCM 18542</strain>
    </source>
</reference>
<keyword evidence="16" id="KW-1185">Reference proteome</keyword>
<dbReference type="Pfam" id="PF00487">
    <property type="entry name" value="FA_desaturase"/>
    <property type="match status" value="1"/>
</dbReference>
<gene>
    <name evidence="15" type="ORF">GCM10023353_08160</name>
</gene>
<proteinExistence type="inferred from homology"/>
<dbReference type="InterPro" id="IPR033885">
    <property type="entry name" value="AlkB/XylM"/>
</dbReference>
<dbReference type="Proteomes" id="UP001500839">
    <property type="component" value="Unassembled WGS sequence"/>
</dbReference>
<keyword evidence="10" id="KW-0503">Monooxygenase</keyword>
<keyword evidence="9" id="KW-0408">Iron</keyword>
<evidence type="ECO:0000259" key="14">
    <source>
        <dbReference type="Pfam" id="PF00487"/>
    </source>
</evidence>
<evidence type="ECO:0000256" key="12">
    <source>
        <dbReference type="SAM" id="MobiDB-lite"/>
    </source>
</evidence>
<feature type="transmembrane region" description="Helical" evidence="13">
    <location>
        <begin position="225"/>
        <end position="245"/>
    </location>
</feature>
<feature type="domain" description="Fatty acid desaturase" evidence="14">
    <location>
        <begin position="119"/>
        <end position="339"/>
    </location>
</feature>
<protein>
    <submittedName>
        <fullName evidence="15">Fatty acid desaturase</fullName>
    </submittedName>
</protein>
<evidence type="ECO:0000256" key="9">
    <source>
        <dbReference type="ARBA" id="ARBA00023004"/>
    </source>
</evidence>
<evidence type="ECO:0000256" key="2">
    <source>
        <dbReference type="ARBA" id="ARBA00010823"/>
    </source>
</evidence>
<feature type="transmembrane region" description="Helical" evidence="13">
    <location>
        <begin position="43"/>
        <end position="63"/>
    </location>
</feature>
<evidence type="ECO:0000313" key="15">
    <source>
        <dbReference type="EMBL" id="GAA4807147.1"/>
    </source>
</evidence>
<feature type="transmembrane region" description="Helical" evidence="13">
    <location>
        <begin position="83"/>
        <end position="104"/>
    </location>
</feature>
<keyword evidence="3" id="KW-1003">Cell membrane</keyword>
<dbReference type="CDD" id="cd03512">
    <property type="entry name" value="Alkane-hydroxylase"/>
    <property type="match status" value="1"/>
</dbReference>
<evidence type="ECO:0000313" key="16">
    <source>
        <dbReference type="Proteomes" id="UP001500839"/>
    </source>
</evidence>
<keyword evidence="4" id="KW-0997">Cell inner membrane</keyword>
<keyword evidence="8" id="KW-0560">Oxidoreductase</keyword>
<feature type="transmembrane region" description="Helical" evidence="13">
    <location>
        <begin position="116"/>
        <end position="135"/>
    </location>
</feature>
<name>A0ABP9CEQ4_9ACTN</name>
<evidence type="ECO:0000256" key="5">
    <source>
        <dbReference type="ARBA" id="ARBA00022692"/>
    </source>
</evidence>
<sequence>MGRPVMSKDRPWRDSKRYLWPLSLVAPAGPFFAWLLAHHVSGLLWGFGAYLVLVAVPLIDVVCGPDRSSPPDGAVRALAADRYYRWCTYLFVPVQYAGFVFGAWCLANEPMTTGERGGLAITMGISAAVGINAAHELGHKNTRSEKSFAKLALAPSFYGHFFVEHNVGHHVRVATPADPASARLGESLWVFYPRALVGGFLSGVRSQAGRLRRQGHGFWHPSNDILQSWTISVVLFAAVIGAFGWEVAPWLALQAVIGMLVLEAVNYIEHYGLLRAREPDGRLGRVRPEHSWNGDHPGSNVLLLNLQRHSDHHAHGSRRYQALRSCKEAPQLPAGYALMVLTALVTPLWRVLMDPRVVAHYDGDVTRANLQPSKAAKLIHRYSPGVHRDGTVHHPALRPDGPDENLTRGKAERRLDSADSA</sequence>
<evidence type="ECO:0000256" key="11">
    <source>
        <dbReference type="ARBA" id="ARBA00023136"/>
    </source>
</evidence>
<evidence type="ECO:0000256" key="6">
    <source>
        <dbReference type="ARBA" id="ARBA00022723"/>
    </source>
</evidence>
<dbReference type="EMBL" id="BAABKQ010000001">
    <property type="protein sequence ID" value="GAA4807147.1"/>
    <property type="molecule type" value="Genomic_DNA"/>
</dbReference>
<keyword evidence="7 13" id="KW-1133">Transmembrane helix</keyword>
<evidence type="ECO:0000256" key="1">
    <source>
        <dbReference type="ARBA" id="ARBA00004429"/>
    </source>
</evidence>
<dbReference type="InterPro" id="IPR005804">
    <property type="entry name" value="FA_desaturase_dom"/>
</dbReference>
<evidence type="ECO:0000256" key="13">
    <source>
        <dbReference type="SAM" id="Phobius"/>
    </source>
</evidence>
<evidence type="ECO:0000256" key="10">
    <source>
        <dbReference type="ARBA" id="ARBA00023033"/>
    </source>
</evidence>
<dbReference type="PANTHER" id="PTHR38674">
    <property type="entry name" value="ALKANE 1-MONOOXYGENASE 1"/>
    <property type="match status" value="1"/>
</dbReference>
<accession>A0ABP9CEQ4</accession>
<comment type="caution">
    <text evidence="15">The sequence shown here is derived from an EMBL/GenBank/DDBJ whole genome shotgun (WGS) entry which is preliminary data.</text>
</comment>
<comment type="subcellular location">
    <subcellularLocation>
        <location evidence="1">Cell inner membrane</location>
        <topology evidence="1">Multi-pass membrane protein</topology>
    </subcellularLocation>
</comment>
<feature type="compositionally biased region" description="Basic and acidic residues" evidence="12">
    <location>
        <begin position="405"/>
        <end position="421"/>
    </location>
</feature>
<evidence type="ECO:0000256" key="4">
    <source>
        <dbReference type="ARBA" id="ARBA00022519"/>
    </source>
</evidence>
<keyword evidence="11 13" id="KW-0472">Membrane</keyword>
<keyword evidence="5 13" id="KW-0812">Transmembrane</keyword>
<evidence type="ECO:0000256" key="3">
    <source>
        <dbReference type="ARBA" id="ARBA00022475"/>
    </source>
</evidence>